<dbReference type="InterPro" id="IPR036390">
    <property type="entry name" value="WH_DNA-bd_sf"/>
</dbReference>
<comment type="caution">
    <text evidence="2">The sequence shown here is derived from an EMBL/GenBank/DDBJ whole genome shotgun (WGS) entry which is preliminary data.</text>
</comment>
<keyword evidence="3" id="KW-1185">Reference proteome</keyword>
<protein>
    <submittedName>
        <fullName evidence="2">MarR family transcriptional regulator</fullName>
    </submittedName>
</protein>
<dbReference type="Proteomes" id="UP001500403">
    <property type="component" value="Unassembled WGS sequence"/>
</dbReference>
<evidence type="ECO:0000313" key="2">
    <source>
        <dbReference type="EMBL" id="GAA2973401.1"/>
    </source>
</evidence>
<dbReference type="Gene3D" id="1.10.10.10">
    <property type="entry name" value="Winged helix-like DNA-binding domain superfamily/Winged helix DNA-binding domain"/>
    <property type="match status" value="1"/>
</dbReference>
<dbReference type="SUPFAM" id="SSF46785">
    <property type="entry name" value="Winged helix' DNA-binding domain"/>
    <property type="match status" value="1"/>
</dbReference>
<evidence type="ECO:0000313" key="3">
    <source>
        <dbReference type="Proteomes" id="UP001500403"/>
    </source>
</evidence>
<evidence type="ECO:0000259" key="1">
    <source>
        <dbReference type="PROSITE" id="PS50995"/>
    </source>
</evidence>
<proteinExistence type="predicted"/>
<gene>
    <name evidence="2" type="ORF">GCM10010446_67220</name>
</gene>
<name>A0ABP6K5A7_9ACTN</name>
<dbReference type="InterPro" id="IPR036388">
    <property type="entry name" value="WH-like_DNA-bd_sf"/>
</dbReference>
<accession>A0ABP6K5A7</accession>
<dbReference type="InterPro" id="IPR000835">
    <property type="entry name" value="HTH_MarR-typ"/>
</dbReference>
<sequence length="157" mass="17597">MDEKSISLSDTETQAWRGLLQMNELLVSRTNRPIQNDFGLSEADCAVLTELTQDPEGWMRISDLVGNLGWERSRISHQLGRMAKRGLAVRKQYAADRRGALVAATGKGRSAITVAAPRHTEEISRLFFDHLSPRQIVLLMEITDRIIKVIRADTTAP</sequence>
<dbReference type="RefSeq" id="WP_344500727.1">
    <property type="nucleotide sequence ID" value="NZ_BAAAUD010000112.1"/>
</dbReference>
<dbReference type="SMART" id="SM00347">
    <property type="entry name" value="HTH_MARR"/>
    <property type="match status" value="1"/>
</dbReference>
<dbReference type="EMBL" id="BAAAUD010000112">
    <property type="protein sequence ID" value="GAA2973401.1"/>
    <property type="molecule type" value="Genomic_DNA"/>
</dbReference>
<dbReference type="InterPro" id="IPR039422">
    <property type="entry name" value="MarR/SlyA-like"/>
</dbReference>
<dbReference type="PANTHER" id="PTHR33164:SF99">
    <property type="entry name" value="MARR FAMILY REGULATORY PROTEIN"/>
    <property type="match status" value="1"/>
</dbReference>
<dbReference type="PANTHER" id="PTHR33164">
    <property type="entry name" value="TRANSCRIPTIONAL REGULATOR, MARR FAMILY"/>
    <property type="match status" value="1"/>
</dbReference>
<feature type="domain" description="HTH marR-type" evidence="1">
    <location>
        <begin position="12"/>
        <end position="148"/>
    </location>
</feature>
<reference evidence="3" key="1">
    <citation type="journal article" date="2019" name="Int. J. Syst. Evol. Microbiol.">
        <title>The Global Catalogue of Microorganisms (GCM) 10K type strain sequencing project: providing services to taxonomists for standard genome sequencing and annotation.</title>
        <authorList>
            <consortium name="The Broad Institute Genomics Platform"/>
            <consortium name="The Broad Institute Genome Sequencing Center for Infectious Disease"/>
            <person name="Wu L."/>
            <person name="Ma J."/>
        </authorList>
    </citation>
    <scope>NUCLEOTIDE SEQUENCE [LARGE SCALE GENOMIC DNA]</scope>
    <source>
        <strain evidence="3">JCM 9088</strain>
    </source>
</reference>
<dbReference type="PROSITE" id="PS50995">
    <property type="entry name" value="HTH_MARR_2"/>
    <property type="match status" value="1"/>
</dbReference>
<organism evidence="2 3">
    <name type="scientific">Streptomyces enissocaesilis</name>
    <dbReference type="NCBI Taxonomy" id="332589"/>
    <lineage>
        <taxon>Bacteria</taxon>
        <taxon>Bacillati</taxon>
        <taxon>Actinomycetota</taxon>
        <taxon>Actinomycetes</taxon>
        <taxon>Kitasatosporales</taxon>
        <taxon>Streptomycetaceae</taxon>
        <taxon>Streptomyces</taxon>
        <taxon>Streptomyces rochei group</taxon>
    </lineage>
</organism>